<dbReference type="PANTHER" id="PTHR31017">
    <property type="entry name" value="LATE SECRETORY PATHWAY PROTEIN AVL9-RELATED"/>
    <property type="match status" value="1"/>
</dbReference>
<feature type="compositionally biased region" description="Pro residues" evidence="2">
    <location>
        <begin position="260"/>
        <end position="269"/>
    </location>
</feature>
<dbReference type="PANTHER" id="PTHR31017:SF1">
    <property type="entry name" value="LATE SECRETORY PATHWAY PROTEIN AVL9 HOMOLOG"/>
    <property type="match status" value="1"/>
</dbReference>
<proteinExistence type="inferred from homology"/>
<dbReference type="Proteomes" id="UP000095280">
    <property type="component" value="Unplaced"/>
</dbReference>
<organism evidence="4 5">
    <name type="scientific">Macrostomum lignano</name>
    <dbReference type="NCBI Taxonomy" id="282301"/>
    <lineage>
        <taxon>Eukaryota</taxon>
        <taxon>Metazoa</taxon>
        <taxon>Spiralia</taxon>
        <taxon>Lophotrochozoa</taxon>
        <taxon>Platyhelminthes</taxon>
        <taxon>Rhabditophora</taxon>
        <taxon>Macrostomorpha</taxon>
        <taxon>Macrostomida</taxon>
        <taxon>Macrostomidae</taxon>
        <taxon>Macrostomum</taxon>
    </lineage>
</organism>
<dbReference type="AlphaFoldDB" id="A0A1I8G051"/>
<feature type="compositionally biased region" description="Low complexity" evidence="2">
    <location>
        <begin position="311"/>
        <end position="330"/>
    </location>
</feature>
<sequence>MMDDSYILNILIVGFHHKRGVQLEYCYPPLFPGQGHDASELPEEWQNLPYLALPDGAHNYEQDHVYFVLPSLTDRERSVFCVACYRQIDSDKLVSKSEDVTRSSVQKSVVVVSRAPLFGAIRQRLSHVAESYFELRDFSRVEIMEETFMDFKRAVTKNSVSTQVFSVKELLLRYRQKLLVLFKLILLERRVLVHMNPASQLGNTLLTLASLYPSLIECGLSRCGAVFKSRYNFRNLSDSDFVSIERDTDALPSTAASPTTPTPPPPPSTPASKESQPHGRLQDALGGAATGLISSVRAGIARVSSAGIPGAAAATAEHPAAEPQQQQQPRSPSPPPPRSPFDIDDCGFPLALFAESAIFLPYVSLQQIGLLEDANVRACLLGANNVLFRQPQTRRRIDALLGADAADFAIYDRGLARLLRLTGPDEAFIQRLLDKATSAGAATADNADGELTLEDEDLFAGSEWEGSDDWLRAQFRAYLTALLLTADSSSGAAGAEPAASNSSLDESGGGGGGGGSGSSSEEGDFNASYVRALRATFHYRAWLAGPRHGLAGASRRHPCHGQSALGVRLNQFLTGTDQGRKVSSAVQSTGRALEDTGKVVGGAIYNAGSAMSGFLSGLSSKAASRLSGSQSQQQLQQQQQQQPPQHQEIPRESSINSG</sequence>
<protein>
    <submittedName>
        <fullName evidence="5">UDENN domain-containing protein</fullName>
    </submittedName>
</protein>
<dbReference type="InterPro" id="IPR018307">
    <property type="entry name" value="ABL9/DENND6_dom"/>
</dbReference>
<evidence type="ECO:0000256" key="1">
    <source>
        <dbReference type="ARBA" id="ARBA00038178"/>
    </source>
</evidence>
<feature type="domain" description="UDENN" evidence="3">
    <location>
        <begin position="8"/>
        <end position="386"/>
    </location>
</feature>
<reference evidence="5" key="1">
    <citation type="submission" date="2016-11" db="UniProtKB">
        <authorList>
            <consortium name="WormBaseParasite"/>
        </authorList>
    </citation>
    <scope>IDENTIFICATION</scope>
</reference>
<dbReference type="InterPro" id="IPR051731">
    <property type="entry name" value="DENND11/AVL9_GEFs"/>
</dbReference>
<dbReference type="GO" id="GO:0005737">
    <property type="term" value="C:cytoplasm"/>
    <property type="evidence" value="ECO:0007669"/>
    <property type="project" value="TreeGrafter"/>
</dbReference>
<dbReference type="PROSITE" id="PS50211">
    <property type="entry name" value="DENN"/>
    <property type="match status" value="1"/>
</dbReference>
<evidence type="ECO:0000313" key="5">
    <source>
        <dbReference type="WBParaSite" id="maker-uti_cns_0000484-snap-gene-0.7-mRNA-1"/>
    </source>
</evidence>
<name>A0A1I8G051_9PLAT</name>
<feature type="compositionally biased region" description="Low complexity" evidence="2">
    <location>
        <begin position="629"/>
        <end position="647"/>
    </location>
</feature>
<dbReference type="WBParaSite" id="maker-uti_cns_0000484-snap-gene-0.7-mRNA-1">
    <property type="protein sequence ID" value="maker-uti_cns_0000484-snap-gene-0.7-mRNA-1"/>
    <property type="gene ID" value="maker-uti_cns_0000484-snap-gene-0.7"/>
</dbReference>
<dbReference type="Pfam" id="PF09794">
    <property type="entry name" value="Avl9"/>
    <property type="match status" value="1"/>
</dbReference>
<feature type="compositionally biased region" description="Gly residues" evidence="2">
    <location>
        <begin position="507"/>
        <end position="517"/>
    </location>
</feature>
<evidence type="ECO:0000313" key="4">
    <source>
        <dbReference type="Proteomes" id="UP000095280"/>
    </source>
</evidence>
<feature type="region of interest" description="Disordered" evidence="2">
    <location>
        <begin position="251"/>
        <end position="283"/>
    </location>
</feature>
<feature type="region of interest" description="Disordered" evidence="2">
    <location>
        <begin position="625"/>
        <end position="658"/>
    </location>
</feature>
<feature type="region of interest" description="Disordered" evidence="2">
    <location>
        <begin position="311"/>
        <end position="342"/>
    </location>
</feature>
<evidence type="ECO:0000259" key="3">
    <source>
        <dbReference type="PROSITE" id="PS50211"/>
    </source>
</evidence>
<feature type="compositionally biased region" description="Low complexity" evidence="2">
    <location>
        <begin position="494"/>
        <end position="503"/>
    </location>
</feature>
<accession>A0A1I8G051</accession>
<feature type="region of interest" description="Disordered" evidence="2">
    <location>
        <begin position="494"/>
        <end position="521"/>
    </location>
</feature>
<dbReference type="InterPro" id="IPR037516">
    <property type="entry name" value="Tripartite_DENN"/>
</dbReference>
<keyword evidence="4" id="KW-1185">Reference proteome</keyword>
<evidence type="ECO:0000256" key="2">
    <source>
        <dbReference type="SAM" id="MobiDB-lite"/>
    </source>
</evidence>
<comment type="similarity">
    <text evidence="1">Belongs to the AVL9 family.</text>
</comment>